<keyword evidence="1" id="KW-0812">Transmembrane</keyword>
<feature type="non-terminal residue" evidence="2">
    <location>
        <position position="1"/>
    </location>
</feature>
<keyword evidence="1" id="KW-1133">Transmembrane helix</keyword>
<keyword evidence="1" id="KW-0472">Membrane</keyword>
<evidence type="ECO:0000313" key="2">
    <source>
        <dbReference type="EMBL" id="SVB31046.1"/>
    </source>
</evidence>
<protein>
    <submittedName>
        <fullName evidence="2">Uncharacterized protein</fullName>
    </submittedName>
</protein>
<accession>A0A382CXV8</accession>
<feature type="transmembrane region" description="Helical" evidence="1">
    <location>
        <begin position="19"/>
        <end position="37"/>
    </location>
</feature>
<dbReference type="Gene3D" id="1.25.40.10">
    <property type="entry name" value="Tetratricopeptide repeat domain"/>
    <property type="match status" value="1"/>
</dbReference>
<evidence type="ECO:0000256" key="1">
    <source>
        <dbReference type="SAM" id="Phobius"/>
    </source>
</evidence>
<proteinExistence type="predicted"/>
<name>A0A382CXV8_9ZZZZ</name>
<organism evidence="2">
    <name type="scientific">marine metagenome</name>
    <dbReference type="NCBI Taxonomy" id="408172"/>
    <lineage>
        <taxon>unclassified sequences</taxon>
        <taxon>metagenomes</taxon>
        <taxon>ecological metagenomes</taxon>
    </lineage>
</organism>
<dbReference type="InterPro" id="IPR011990">
    <property type="entry name" value="TPR-like_helical_dom_sf"/>
</dbReference>
<reference evidence="2" key="1">
    <citation type="submission" date="2018-05" db="EMBL/GenBank/DDBJ databases">
        <authorList>
            <person name="Lanie J.A."/>
            <person name="Ng W.-L."/>
            <person name="Kazmierczak K.M."/>
            <person name="Andrzejewski T.M."/>
            <person name="Davidsen T.M."/>
            <person name="Wayne K.J."/>
            <person name="Tettelin H."/>
            <person name="Glass J.I."/>
            <person name="Rusch D."/>
            <person name="Podicherti R."/>
            <person name="Tsui H.-C.T."/>
            <person name="Winkler M.E."/>
        </authorList>
    </citation>
    <scope>NUCLEOTIDE SEQUENCE</scope>
</reference>
<sequence>NYKKAIEYLEKSFSIQKEIGHTGEMMLWVVVYLFLSYKKVGKKYDKAEIQTLIEETEHIEDFISYHIYLLLEDTDYFEVAYKQVREKADNLEPDIAAKFLEYPFPKAIVEEWEKNY</sequence>
<dbReference type="EMBL" id="UINC01036692">
    <property type="protein sequence ID" value="SVB31046.1"/>
    <property type="molecule type" value="Genomic_DNA"/>
</dbReference>
<gene>
    <name evidence="2" type="ORF">METZ01_LOCUS183900</name>
</gene>
<dbReference type="AlphaFoldDB" id="A0A382CXV8"/>